<evidence type="ECO:0000256" key="1">
    <source>
        <dbReference type="ARBA" id="ARBA00022617"/>
    </source>
</evidence>
<reference evidence="6 8" key="1">
    <citation type="submission" date="2015-09" db="EMBL/GenBank/DDBJ databases">
        <authorList>
            <person name="Rodrigo-Torres L."/>
            <person name="Arahal D.R."/>
        </authorList>
    </citation>
    <scope>NUCLEOTIDE SEQUENCE [LARGE SCALE GENOMIC DNA]</scope>
    <source>
        <strain evidence="6 8">CECT 5118</strain>
    </source>
</reference>
<evidence type="ECO:0000259" key="5">
    <source>
        <dbReference type="PROSITE" id="PS51007"/>
    </source>
</evidence>
<dbReference type="AlphaFoldDB" id="A0A0P1FKS3"/>
<dbReference type="GO" id="GO:0046872">
    <property type="term" value="F:metal ion binding"/>
    <property type="evidence" value="ECO:0007669"/>
    <property type="project" value="UniProtKB-KW"/>
</dbReference>
<evidence type="ECO:0000313" key="8">
    <source>
        <dbReference type="Proteomes" id="UP000051086"/>
    </source>
</evidence>
<evidence type="ECO:0000256" key="4">
    <source>
        <dbReference type="PROSITE-ProRule" id="PRU00433"/>
    </source>
</evidence>
<dbReference type="GO" id="GO:0009055">
    <property type="term" value="F:electron transfer activity"/>
    <property type="evidence" value="ECO:0007669"/>
    <property type="project" value="InterPro"/>
</dbReference>
<dbReference type="InterPro" id="IPR051459">
    <property type="entry name" value="Cytochrome_c-type_DH"/>
</dbReference>
<feature type="domain" description="Cytochrome c" evidence="5">
    <location>
        <begin position="46"/>
        <end position="144"/>
    </location>
</feature>
<dbReference type="RefSeq" id="WP_242601779.1">
    <property type="nucleotide sequence ID" value="NZ_CYSB01000035.1"/>
</dbReference>
<reference evidence="7 9" key="2">
    <citation type="submission" date="2015-09" db="EMBL/GenBank/DDBJ databases">
        <authorList>
            <consortium name="Swine Surveillance"/>
        </authorList>
    </citation>
    <scope>NUCLEOTIDE SEQUENCE [LARGE SCALE GENOMIC DNA]</scope>
    <source>
        <strain evidence="7 9">5120</strain>
    </source>
</reference>
<evidence type="ECO:0000313" key="6">
    <source>
        <dbReference type="EMBL" id="CUH68701.1"/>
    </source>
</evidence>
<gene>
    <name evidence="6" type="ORF">TL5118_02732</name>
    <name evidence="7" type="ORF">TL5120_03900</name>
</gene>
<evidence type="ECO:0000313" key="9">
    <source>
        <dbReference type="Proteomes" id="UP000051887"/>
    </source>
</evidence>
<keyword evidence="1 4" id="KW-0349">Heme</keyword>
<keyword evidence="3 4" id="KW-0408">Iron</keyword>
<dbReference type="PROSITE" id="PS51007">
    <property type="entry name" value="CYTC"/>
    <property type="match status" value="1"/>
</dbReference>
<dbReference type="PANTHER" id="PTHR35008">
    <property type="entry name" value="BLL4482 PROTEIN-RELATED"/>
    <property type="match status" value="1"/>
</dbReference>
<dbReference type="GO" id="GO:0020037">
    <property type="term" value="F:heme binding"/>
    <property type="evidence" value="ECO:0007669"/>
    <property type="project" value="InterPro"/>
</dbReference>
<evidence type="ECO:0000256" key="3">
    <source>
        <dbReference type="ARBA" id="ARBA00023004"/>
    </source>
</evidence>
<accession>A0A0P1FKS3</accession>
<dbReference type="Proteomes" id="UP000051887">
    <property type="component" value="Unassembled WGS sequence"/>
</dbReference>
<protein>
    <submittedName>
        <fullName evidence="6 7">Bifunctional cbb3-type cytochrome c oxidase subunit II/cytochrome c</fullName>
    </submittedName>
</protein>
<dbReference type="Proteomes" id="UP000051086">
    <property type="component" value="Unassembled WGS sequence"/>
</dbReference>
<organism evidence="7 9">
    <name type="scientific">Thalassovita autumnalis</name>
    <dbReference type="NCBI Taxonomy" id="2072972"/>
    <lineage>
        <taxon>Bacteria</taxon>
        <taxon>Pseudomonadati</taxon>
        <taxon>Pseudomonadota</taxon>
        <taxon>Alphaproteobacteria</taxon>
        <taxon>Rhodobacterales</taxon>
        <taxon>Roseobacteraceae</taxon>
        <taxon>Thalassovita</taxon>
    </lineage>
</organism>
<dbReference type="EMBL" id="CYSB01000035">
    <property type="protein sequence ID" value="CUH68701.1"/>
    <property type="molecule type" value="Genomic_DNA"/>
</dbReference>
<name>A0A0P1FKS3_9RHOB</name>
<keyword evidence="8" id="KW-1185">Reference proteome</keyword>
<sequence>MKKAIGKNAIGLSVGALALAGVTLGGIWLQRAEAQPAGFLPYQDAAAVAAGQELYADNCAACHGDQLQGEANWRERDADGYLPAPPHDPSGHTWHHPDLQLFMITKFGTEAMVGNGYKSRMGAYEEILSDEEIVQILAFIKSTWPTPIIDQHNARNAAAAAQGG</sequence>
<dbReference type="InterPro" id="IPR036909">
    <property type="entry name" value="Cyt_c-like_dom_sf"/>
</dbReference>
<dbReference type="PANTHER" id="PTHR35008:SF4">
    <property type="entry name" value="BLL4482 PROTEIN"/>
    <property type="match status" value="1"/>
</dbReference>
<proteinExistence type="predicted"/>
<evidence type="ECO:0000313" key="7">
    <source>
        <dbReference type="EMBL" id="CUH74082.1"/>
    </source>
</evidence>
<evidence type="ECO:0000256" key="2">
    <source>
        <dbReference type="ARBA" id="ARBA00022723"/>
    </source>
</evidence>
<dbReference type="EMBL" id="CYSC01000044">
    <property type="protein sequence ID" value="CUH74082.1"/>
    <property type="molecule type" value="Genomic_DNA"/>
</dbReference>
<keyword evidence="2 4" id="KW-0479">Metal-binding</keyword>
<dbReference type="Pfam" id="PF00034">
    <property type="entry name" value="Cytochrom_C"/>
    <property type="match status" value="1"/>
</dbReference>
<dbReference type="SUPFAM" id="SSF46626">
    <property type="entry name" value="Cytochrome c"/>
    <property type="match status" value="1"/>
</dbReference>
<dbReference type="InterPro" id="IPR009056">
    <property type="entry name" value="Cyt_c-like_dom"/>
</dbReference>
<dbReference type="Gene3D" id="1.10.760.10">
    <property type="entry name" value="Cytochrome c-like domain"/>
    <property type="match status" value="1"/>
</dbReference>